<evidence type="ECO:0000256" key="2">
    <source>
        <dbReference type="ARBA" id="ARBA00023239"/>
    </source>
</evidence>
<comment type="similarity">
    <text evidence="1 3">Belongs to the CpcS/CpeS biliprotein lyase family.</text>
</comment>
<dbReference type="EC" id="4.-.-.-" evidence="3"/>
<evidence type="ECO:0000313" key="4">
    <source>
        <dbReference type="EMBL" id="MCW6036411.1"/>
    </source>
</evidence>
<gene>
    <name evidence="3" type="primary">cpcS</name>
    <name evidence="4" type="ORF">K4A83_09030</name>
</gene>
<dbReference type="Gene3D" id="2.40.128.20">
    <property type="match status" value="1"/>
</dbReference>
<accession>A0ABT3L4J2</accession>
<proteinExistence type="inferred from homology"/>
<dbReference type="RefSeq" id="WP_265264171.1">
    <property type="nucleotide sequence ID" value="NZ_JAIHOM010000036.1"/>
</dbReference>
<dbReference type="InterPro" id="IPR018536">
    <property type="entry name" value="CpcS/CpeS"/>
</dbReference>
<keyword evidence="5" id="KW-1185">Reference proteome</keyword>
<organism evidence="4 5">
    <name type="scientific">Spirulina subsalsa FACHB-351</name>
    <dbReference type="NCBI Taxonomy" id="234711"/>
    <lineage>
        <taxon>Bacteria</taxon>
        <taxon>Bacillati</taxon>
        <taxon>Cyanobacteriota</taxon>
        <taxon>Cyanophyceae</taxon>
        <taxon>Spirulinales</taxon>
        <taxon>Spirulinaceae</taxon>
        <taxon>Spirulina</taxon>
    </lineage>
</organism>
<name>A0ABT3L4J2_9CYAN</name>
<dbReference type="HAMAP" id="MF_01459">
    <property type="entry name" value="Chrphore_lyase_CpxS"/>
    <property type="match status" value="1"/>
</dbReference>
<dbReference type="Proteomes" id="UP001526426">
    <property type="component" value="Unassembled WGS sequence"/>
</dbReference>
<reference evidence="4 5" key="1">
    <citation type="submission" date="2021-08" db="EMBL/GenBank/DDBJ databases">
        <title>Draft genome sequence of Spirulina subsalsa with high tolerance to salinity and hype-accumulation of phycocyanin.</title>
        <authorList>
            <person name="Pei H."/>
            <person name="Jiang L."/>
        </authorList>
    </citation>
    <scope>NUCLEOTIDE SEQUENCE [LARGE SCALE GENOMIC DNA]</scope>
    <source>
        <strain evidence="4 5">FACHB-351</strain>
    </source>
</reference>
<dbReference type="GO" id="GO:0016829">
    <property type="term" value="F:lyase activity"/>
    <property type="evidence" value="ECO:0007669"/>
    <property type="project" value="UniProtKB-KW"/>
</dbReference>
<comment type="caution">
    <text evidence="4">The sequence shown here is derived from an EMBL/GenBank/DDBJ whole genome shotgun (WGS) entry which is preliminary data.</text>
</comment>
<evidence type="ECO:0000256" key="3">
    <source>
        <dbReference type="HAMAP-Rule" id="MF_01459"/>
    </source>
</evidence>
<evidence type="ECO:0000313" key="5">
    <source>
        <dbReference type="Proteomes" id="UP001526426"/>
    </source>
</evidence>
<comment type="function">
    <text evidence="3">Covalently attaches a chromophore to Cys residue(s) of phycobiliproteins.</text>
</comment>
<protein>
    <recommendedName>
        <fullName evidence="3">Chromophore lyase CpcS/CpeS</fullName>
        <ecNumber evidence="3">4.-.-.-</ecNumber>
    </recommendedName>
</protein>
<evidence type="ECO:0000256" key="1">
    <source>
        <dbReference type="ARBA" id="ARBA00010681"/>
    </source>
</evidence>
<dbReference type="EMBL" id="JAIHOM010000036">
    <property type="protein sequence ID" value="MCW6036411.1"/>
    <property type="molecule type" value="Genomic_DNA"/>
</dbReference>
<dbReference type="Pfam" id="PF09367">
    <property type="entry name" value="CpeS"/>
    <property type="match status" value="1"/>
</dbReference>
<dbReference type="InterPro" id="IPR012674">
    <property type="entry name" value="Calycin"/>
</dbReference>
<sequence length="178" mass="20510">MQNVTQAIQLSPEMLAQEFFRDSAGDWHSQRRYYTLSNGEAQEVVSLIHVRYIEPGAPELIQLAKMHHLDNLEVFICGSEVTWESSYTGTERKPSKGSTLFGVLGSELYRDRGFATPKPIKAQYYFSQPKTMCLRSEYKGSVFEEELKLIGELYRTRQTIISRAGQEQMIGQYLEKRI</sequence>
<keyword evidence="2 3" id="KW-0456">Lyase</keyword>